<feature type="non-terminal residue" evidence="1">
    <location>
        <position position="77"/>
    </location>
</feature>
<gene>
    <name evidence="1" type="primary">ORF31914</name>
</gene>
<accession>A0A0B6YP99</accession>
<dbReference type="AlphaFoldDB" id="A0A0B6YP99"/>
<dbReference type="EMBL" id="HACG01011203">
    <property type="protein sequence ID" value="CEK58068.1"/>
    <property type="molecule type" value="Transcribed_RNA"/>
</dbReference>
<name>A0A0B6YP99_9EUPU</name>
<reference evidence="1" key="1">
    <citation type="submission" date="2014-12" db="EMBL/GenBank/DDBJ databases">
        <title>Insight into the proteome of Arion vulgaris.</title>
        <authorList>
            <person name="Aradska J."/>
            <person name="Bulat T."/>
            <person name="Smidak R."/>
            <person name="Sarate P."/>
            <person name="Gangsoo J."/>
            <person name="Sialana F."/>
            <person name="Bilban M."/>
            <person name="Lubec G."/>
        </authorList>
    </citation>
    <scope>NUCLEOTIDE SEQUENCE</scope>
    <source>
        <tissue evidence="1">Skin</tissue>
    </source>
</reference>
<feature type="non-terminal residue" evidence="1">
    <location>
        <position position="1"/>
    </location>
</feature>
<protein>
    <submittedName>
        <fullName evidence="1">Uncharacterized protein</fullName>
    </submittedName>
</protein>
<organism evidence="1">
    <name type="scientific">Arion vulgaris</name>
    <dbReference type="NCBI Taxonomy" id="1028688"/>
    <lineage>
        <taxon>Eukaryota</taxon>
        <taxon>Metazoa</taxon>
        <taxon>Spiralia</taxon>
        <taxon>Lophotrochozoa</taxon>
        <taxon>Mollusca</taxon>
        <taxon>Gastropoda</taxon>
        <taxon>Heterobranchia</taxon>
        <taxon>Euthyneura</taxon>
        <taxon>Panpulmonata</taxon>
        <taxon>Eupulmonata</taxon>
        <taxon>Stylommatophora</taxon>
        <taxon>Helicina</taxon>
        <taxon>Arionoidea</taxon>
        <taxon>Arionidae</taxon>
        <taxon>Arion</taxon>
    </lineage>
</organism>
<proteinExistence type="predicted"/>
<evidence type="ECO:0000313" key="1">
    <source>
        <dbReference type="EMBL" id="CEK58068.1"/>
    </source>
</evidence>
<sequence>LRKAKTAECVVVKTDAPEEDPLKWHETHESNLAAIINVYGSITGTPPLKLDFKTIEEASEHAEDDDKISIKSLGSES</sequence>